<evidence type="ECO:0000256" key="4">
    <source>
        <dbReference type="ARBA" id="ARBA00022691"/>
    </source>
</evidence>
<dbReference type="Proteomes" id="UP000034329">
    <property type="component" value="Unassembled WGS sequence"/>
</dbReference>
<keyword evidence="4" id="KW-0949">S-adenosyl-L-methionine</keyword>
<organism evidence="10 11">
    <name type="scientific">Candidatus Woesebacteria bacterium GW2011_GWB1_45_5</name>
    <dbReference type="NCBI Taxonomy" id="1618581"/>
    <lineage>
        <taxon>Bacteria</taxon>
        <taxon>Candidatus Woeseibacteriota</taxon>
    </lineage>
</organism>
<evidence type="ECO:0000256" key="7">
    <source>
        <dbReference type="ARBA" id="ARBA00049120"/>
    </source>
</evidence>
<proteinExistence type="inferred from homology"/>
<dbReference type="Pfam" id="PF01555">
    <property type="entry name" value="N6_N4_Mtase"/>
    <property type="match status" value="2"/>
</dbReference>
<name>A0A0G1MR17_9BACT</name>
<dbReference type="EMBL" id="LCLA01000003">
    <property type="protein sequence ID" value="KKU10796.1"/>
    <property type="molecule type" value="Genomic_DNA"/>
</dbReference>
<dbReference type="InterPro" id="IPR001091">
    <property type="entry name" value="RM_Methyltransferase"/>
</dbReference>
<dbReference type="InterPro" id="IPR002941">
    <property type="entry name" value="DNA_methylase_N4/N6"/>
</dbReference>
<dbReference type="GO" id="GO:0015667">
    <property type="term" value="F:site-specific DNA-methyltransferase (cytosine-N4-specific) activity"/>
    <property type="evidence" value="ECO:0007669"/>
    <property type="project" value="UniProtKB-EC"/>
</dbReference>
<evidence type="ECO:0000313" key="10">
    <source>
        <dbReference type="EMBL" id="KKU10796.1"/>
    </source>
</evidence>
<evidence type="ECO:0000313" key="11">
    <source>
        <dbReference type="Proteomes" id="UP000034329"/>
    </source>
</evidence>
<evidence type="ECO:0000256" key="6">
    <source>
        <dbReference type="ARBA" id="ARBA00023125"/>
    </source>
</evidence>
<evidence type="ECO:0000256" key="8">
    <source>
        <dbReference type="RuleBase" id="RU362026"/>
    </source>
</evidence>
<dbReference type="GO" id="GO:0009307">
    <property type="term" value="P:DNA restriction-modification system"/>
    <property type="evidence" value="ECO:0007669"/>
    <property type="project" value="UniProtKB-KW"/>
</dbReference>
<comment type="similarity">
    <text evidence="1">Belongs to the N(4)/N(6)-methyltransferase family. N(4) subfamily.</text>
</comment>
<keyword evidence="3" id="KW-0808">Transferase</keyword>
<dbReference type="InterPro" id="IPR029063">
    <property type="entry name" value="SAM-dependent_MTases_sf"/>
</dbReference>
<gene>
    <name evidence="10" type="ORF">UX13_C0003G0008</name>
</gene>
<dbReference type="GO" id="GO:0003677">
    <property type="term" value="F:DNA binding"/>
    <property type="evidence" value="ECO:0007669"/>
    <property type="project" value="UniProtKB-KW"/>
</dbReference>
<comment type="catalytic activity">
    <reaction evidence="7">
        <text>a 2'-deoxycytidine in DNA + S-adenosyl-L-methionine = an N(4)-methyl-2'-deoxycytidine in DNA + S-adenosyl-L-homocysteine + H(+)</text>
        <dbReference type="Rhea" id="RHEA:16857"/>
        <dbReference type="Rhea" id="RHEA-COMP:11369"/>
        <dbReference type="Rhea" id="RHEA-COMP:13674"/>
        <dbReference type="ChEBI" id="CHEBI:15378"/>
        <dbReference type="ChEBI" id="CHEBI:57856"/>
        <dbReference type="ChEBI" id="CHEBI:59789"/>
        <dbReference type="ChEBI" id="CHEBI:85452"/>
        <dbReference type="ChEBI" id="CHEBI:137933"/>
        <dbReference type="EC" id="2.1.1.113"/>
    </reaction>
</comment>
<evidence type="ECO:0000256" key="1">
    <source>
        <dbReference type="ARBA" id="ARBA00010203"/>
    </source>
</evidence>
<keyword evidence="5" id="KW-0680">Restriction system</keyword>
<dbReference type="Gene3D" id="3.40.50.150">
    <property type="entry name" value="Vaccinia Virus protein VP39"/>
    <property type="match status" value="2"/>
</dbReference>
<evidence type="ECO:0000256" key="2">
    <source>
        <dbReference type="ARBA" id="ARBA00022603"/>
    </source>
</evidence>
<dbReference type="EC" id="2.1.1.-" evidence="8"/>
<reference evidence="10 11" key="1">
    <citation type="journal article" date="2015" name="Nature">
        <title>rRNA introns, odd ribosomes, and small enigmatic genomes across a large radiation of phyla.</title>
        <authorList>
            <person name="Brown C.T."/>
            <person name="Hug L.A."/>
            <person name="Thomas B.C."/>
            <person name="Sharon I."/>
            <person name="Castelle C.J."/>
            <person name="Singh A."/>
            <person name="Wilkins M.J."/>
            <person name="Williams K.H."/>
            <person name="Banfield J.F."/>
        </authorList>
    </citation>
    <scope>NUCLEOTIDE SEQUENCE [LARGE SCALE GENOMIC DNA]</scope>
</reference>
<protein>
    <recommendedName>
        <fullName evidence="8">Methyltransferase</fullName>
        <ecNumber evidence="8">2.1.1.-</ecNumber>
    </recommendedName>
</protein>
<comment type="caution">
    <text evidence="10">The sequence shown here is derived from an EMBL/GenBank/DDBJ whole genome shotgun (WGS) entry which is preliminary data.</text>
</comment>
<evidence type="ECO:0000256" key="3">
    <source>
        <dbReference type="ARBA" id="ARBA00022679"/>
    </source>
</evidence>
<feature type="domain" description="DNA methylase N-4/N-6" evidence="9">
    <location>
        <begin position="359"/>
        <end position="396"/>
    </location>
</feature>
<keyword evidence="6" id="KW-0238">DNA-binding</keyword>
<feature type="domain" description="DNA methylase N-4/N-6" evidence="9">
    <location>
        <begin position="23"/>
        <end position="283"/>
    </location>
</feature>
<dbReference type="InterPro" id="IPR017985">
    <property type="entry name" value="MeTrfase_CN4_CS"/>
</dbReference>
<dbReference type="PRINTS" id="PR00508">
    <property type="entry name" value="S21N4MTFRASE"/>
</dbReference>
<keyword evidence="2" id="KW-0489">Methyltransferase</keyword>
<dbReference type="GO" id="GO:0008170">
    <property type="term" value="F:N-methyltransferase activity"/>
    <property type="evidence" value="ECO:0007669"/>
    <property type="project" value="InterPro"/>
</dbReference>
<accession>A0A0G1MR17</accession>
<dbReference type="PATRIC" id="fig|1618581.3.peg.55"/>
<dbReference type="GO" id="GO:0032259">
    <property type="term" value="P:methylation"/>
    <property type="evidence" value="ECO:0007669"/>
    <property type="project" value="UniProtKB-KW"/>
</dbReference>
<evidence type="ECO:0000256" key="5">
    <source>
        <dbReference type="ARBA" id="ARBA00022747"/>
    </source>
</evidence>
<sequence length="418" mass="47497">MLKFTIYNADVFDGLKCIESNSVDCVVTSPPYFRLRDYGVEGQIGLEGNPKEWIQKMVAVMREVRRVLKPTGSAWLNVGDTYFAKRPKDNVKDDYYGPGRDGGHPTSMVPDGSGWLQPKQKMLMPHRLAIALQDDGWIVRNDVCWFKPSHLPSSVKDRLTNSFEFIFHLVKSKKYFYDLDAIREPHQVGAQPFNYRVRSVAEGKIKSAQYHASESEIAYRMQLRSLKEYGGKESPQGTIKSFDVEGGKNPFDFWKISSEPYPESHFAVFPTELVRRPLLATCPKWICKKCGKPRQRIVEKKPINIRKHELHKGRLKDAVDGNNPQYQVHGYERTGVQFEYDRKTVGWSDCGCGAGWTSGVVLDPFVGSGTTLQVAQELGLNGIGIELNPNYIKFIKARLNGDKFQQSLNENKIEVIVP</sequence>
<dbReference type="AlphaFoldDB" id="A0A0G1MR17"/>
<dbReference type="SUPFAM" id="SSF53335">
    <property type="entry name" value="S-adenosyl-L-methionine-dependent methyltransferases"/>
    <property type="match status" value="1"/>
</dbReference>
<evidence type="ECO:0000259" key="9">
    <source>
        <dbReference type="Pfam" id="PF01555"/>
    </source>
</evidence>
<dbReference type="PROSITE" id="PS00093">
    <property type="entry name" value="N4_MTASE"/>
    <property type="match status" value="1"/>
</dbReference>